<dbReference type="GO" id="GO:0009029">
    <property type="term" value="F:lipid-A 4'-kinase activity"/>
    <property type="evidence" value="ECO:0007669"/>
    <property type="project" value="UniProtKB-UniRule"/>
</dbReference>
<feature type="binding site" evidence="13">
    <location>
        <begin position="46"/>
        <end position="53"/>
    </location>
    <ligand>
        <name>ATP</name>
        <dbReference type="ChEBI" id="CHEBI:30616"/>
    </ligand>
</feature>
<evidence type="ECO:0000256" key="4">
    <source>
        <dbReference type="ARBA" id="ARBA00016436"/>
    </source>
</evidence>
<keyword evidence="9 13" id="KW-0418">Kinase</keyword>
<evidence type="ECO:0000256" key="1">
    <source>
        <dbReference type="ARBA" id="ARBA00002274"/>
    </source>
</evidence>
<dbReference type="RefSeq" id="WP_137091435.1">
    <property type="nucleotide sequence ID" value="NZ_CP028923.1"/>
</dbReference>
<name>A0A4D7K959_9BACT</name>
<dbReference type="PANTHER" id="PTHR42724:SF1">
    <property type="entry name" value="TETRAACYLDISACCHARIDE 4'-KINASE, MITOCHONDRIAL-RELATED"/>
    <property type="match status" value="1"/>
</dbReference>
<dbReference type="OrthoDB" id="9766423at2"/>
<evidence type="ECO:0000313" key="14">
    <source>
        <dbReference type="EMBL" id="QCK15838.1"/>
    </source>
</evidence>
<evidence type="ECO:0000256" key="7">
    <source>
        <dbReference type="ARBA" id="ARBA00022679"/>
    </source>
</evidence>
<dbReference type="HAMAP" id="MF_00409">
    <property type="entry name" value="LpxK"/>
    <property type="match status" value="1"/>
</dbReference>
<dbReference type="PANTHER" id="PTHR42724">
    <property type="entry name" value="TETRAACYLDISACCHARIDE 4'-KINASE"/>
    <property type="match status" value="1"/>
</dbReference>
<proteinExistence type="inferred from homology"/>
<evidence type="ECO:0000313" key="15">
    <source>
        <dbReference type="Proteomes" id="UP000298616"/>
    </source>
</evidence>
<keyword evidence="10 13" id="KW-0067">ATP-binding</keyword>
<comment type="similarity">
    <text evidence="13">Belongs to the LpxK family.</text>
</comment>
<protein>
    <recommendedName>
        <fullName evidence="4 13">Tetraacyldisaccharide 4'-kinase</fullName>
        <ecNumber evidence="3 13">2.7.1.130</ecNumber>
    </recommendedName>
    <alternativeName>
        <fullName evidence="12 13">Lipid A 4'-kinase</fullName>
    </alternativeName>
</protein>
<keyword evidence="8 13" id="KW-0547">Nucleotide-binding</keyword>
<evidence type="ECO:0000256" key="8">
    <source>
        <dbReference type="ARBA" id="ARBA00022741"/>
    </source>
</evidence>
<dbReference type="UniPathway" id="UPA00359">
    <property type="reaction ID" value="UER00482"/>
</dbReference>
<evidence type="ECO:0000256" key="12">
    <source>
        <dbReference type="ARBA" id="ARBA00029757"/>
    </source>
</evidence>
<dbReference type="SUPFAM" id="SSF52540">
    <property type="entry name" value="P-loop containing nucleoside triphosphate hydrolases"/>
    <property type="match status" value="1"/>
</dbReference>
<dbReference type="Proteomes" id="UP000298616">
    <property type="component" value="Chromosome"/>
</dbReference>
<gene>
    <name evidence="13 14" type="primary">lpxK</name>
    <name evidence="14" type="ORF">DCC35_14330</name>
</gene>
<dbReference type="InterPro" id="IPR003758">
    <property type="entry name" value="LpxK"/>
</dbReference>
<keyword evidence="5 13" id="KW-0444">Lipid biosynthesis</keyword>
<comment type="function">
    <text evidence="1 13">Transfers the gamma-phosphate of ATP to the 4'-position of a tetraacyldisaccharide 1-phosphate intermediate (termed DS-1-P) to form tetraacyldisaccharide 1,4'-bis-phosphate (lipid IVA).</text>
</comment>
<accession>A0A4D7K959</accession>
<keyword evidence="7 13" id="KW-0808">Transferase</keyword>
<evidence type="ECO:0000256" key="9">
    <source>
        <dbReference type="ARBA" id="ARBA00022777"/>
    </source>
</evidence>
<reference evidence="14 15" key="1">
    <citation type="submission" date="2018-04" db="EMBL/GenBank/DDBJ databases">
        <title>Complete genome uncultured novel isolate.</title>
        <authorList>
            <person name="Merlino G."/>
        </authorList>
    </citation>
    <scope>NUCLEOTIDE SEQUENCE [LARGE SCALE GENOMIC DNA]</scope>
    <source>
        <strain evidence="15">R1DC9</strain>
    </source>
</reference>
<evidence type="ECO:0000256" key="5">
    <source>
        <dbReference type="ARBA" id="ARBA00022516"/>
    </source>
</evidence>
<comment type="catalytic activity">
    <reaction evidence="13">
        <text>a lipid A disaccharide + ATP = a lipid IVA + ADP + H(+)</text>
        <dbReference type="Rhea" id="RHEA:67840"/>
        <dbReference type="ChEBI" id="CHEBI:15378"/>
        <dbReference type="ChEBI" id="CHEBI:30616"/>
        <dbReference type="ChEBI" id="CHEBI:176343"/>
        <dbReference type="ChEBI" id="CHEBI:176425"/>
        <dbReference type="ChEBI" id="CHEBI:456216"/>
        <dbReference type="EC" id="2.7.1.130"/>
    </reaction>
</comment>
<evidence type="ECO:0000256" key="6">
    <source>
        <dbReference type="ARBA" id="ARBA00022556"/>
    </source>
</evidence>
<organism evidence="14 15">
    <name type="scientific">Mangrovivirga cuniculi</name>
    <dbReference type="NCBI Taxonomy" id="2715131"/>
    <lineage>
        <taxon>Bacteria</taxon>
        <taxon>Pseudomonadati</taxon>
        <taxon>Bacteroidota</taxon>
        <taxon>Cytophagia</taxon>
        <taxon>Cytophagales</taxon>
        <taxon>Mangrovivirgaceae</taxon>
        <taxon>Mangrovivirga</taxon>
    </lineage>
</organism>
<comment type="pathway">
    <text evidence="2 13">Glycolipid biosynthesis; lipid IV(A) biosynthesis; lipid IV(A) from (3R)-3-hydroxytetradecanoyl-[acyl-carrier-protein] and UDP-N-acetyl-alpha-D-glucosamine: step 6/6.</text>
</comment>
<evidence type="ECO:0000256" key="10">
    <source>
        <dbReference type="ARBA" id="ARBA00022840"/>
    </source>
</evidence>
<dbReference type="NCBIfam" id="TIGR00682">
    <property type="entry name" value="lpxK"/>
    <property type="match status" value="1"/>
</dbReference>
<evidence type="ECO:0000256" key="3">
    <source>
        <dbReference type="ARBA" id="ARBA00012071"/>
    </source>
</evidence>
<dbReference type="AlphaFoldDB" id="A0A4D7K959"/>
<evidence type="ECO:0000256" key="13">
    <source>
        <dbReference type="HAMAP-Rule" id="MF_00409"/>
    </source>
</evidence>
<evidence type="ECO:0000256" key="11">
    <source>
        <dbReference type="ARBA" id="ARBA00023098"/>
    </source>
</evidence>
<dbReference type="GO" id="GO:0009245">
    <property type="term" value="P:lipid A biosynthetic process"/>
    <property type="evidence" value="ECO:0007669"/>
    <property type="project" value="UniProtKB-UniRule"/>
</dbReference>
<dbReference type="Pfam" id="PF02606">
    <property type="entry name" value="LpxK"/>
    <property type="match status" value="1"/>
</dbReference>
<dbReference type="InterPro" id="IPR027417">
    <property type="entry name" value="P-loop_NTPase"/>
</dbReference>
<evidence type="ECO:0000256" key="2">
    <source>
        <dbReference type="ARBA" id="ARBA00004870"/>
    </source>
</evidence>
<sequence length="350" mass="40630">MMLKHLLWPFALIYGLIIKLRNHLFDIGYSRSFRFDVKTIGVGNLSVGGTGKTPAVEYLISKFKEKEKVATLSRGYGRRTKGFLMADYRSTAVDIGDEPLQFYSKFGQEITVAVDEERIHGIPEILYHRPETSLIFLDDIFQHRHVNPHFLVLLTTYDKPFFDDYILPVGRLRESRFGAKRADVVLVTKSPEQLSEQNKIHFKKNILKYTKKEVPVFFTTVGYSQPVNEKGLVRSYNKKAVLVTGIANPLHFKKHLDGITDIRKHYNYPDHYNFKASDVKKWLDYCNENNLSDIVVSEKDWMRIKPHTIDVNSENVNFIIQPISMMFIDKSEEDEFLNLLDFRINGINKG</sequence>
<dbReference type="GO" id="GO:0005524">
    <property type="term" value="F:ATP binding"/>
    <property type="evidence" value="ECO:0007669"/>
    <property type="project" value="UniProtKB-UniRule"/>
</dbReference>
<keyword evidence="6 13" id="KW-0441">Lipid A biosynthesis</keyword>
<dbReference type="GO" id="GO:0005886">
    <property type="term" value="C:plasma membrane"/>
    <property type="evidence" value="ECO:0007669"/>
    <property type="project" value="TreeGrafter"/>
</dbReference>
<keyword evidence="15" id="KW-1185">Reference proteome</keyword>
<keyword evidence="11 13" id="KW-0443">Lipid metabolism</keyword>
<dbReference type="EC" id="2.7.1.130" evidence="3 13"/>
<dbReference type="EMBL" id="CP028923">
    <property type="protein sequence ID" value="QCK15838.1"/>
    <property type="molecule type" value="Genomic_DNA"/>
</dbReference>
<dbReference type="KEGG" id="fpf:DCC35_14330"/>